<dbReference type="Pfam" id="PF18128">
    <property type="entry name" value="HydF_dimer"/>
    <property type="match status" value="1"/>
</dbReference>
<dbReference type="Gene3D" id="3.40.50.11410">
    <property type="match status" value="1"/>
</dbReference>
<evidence type="ECO:0000259" key="1">
    <source>
        <dbReference type="Pfam" id="PF01926"/>
    </source>
</evidence>
<dbReference type="InterPro" id="IPR041606">
    <property type="entry name" value="HydF_dimer"/>
</dbReference>
<dbReference type="SUPFAM" id="SSF52540">
    <property type="entry name" value="P-loop containing nucleoside triphosphate hydrolases"/>
    <property type="match status" value="1"/>
</dbReference>
<dbReference type="GO" id="GO:0005525">
    <property type="term" value="F:GTP binding"/>
    <property type="evidence" value="ECO:0007669"/>
    <property type="project" value="InterPro"/>
</dbReference>
<evidence type="ECO:0000259" key="2">
    <source>
        <dbReference type="Pfam" id="PF18128"/>
    </source>
</evidence>
<reference evidence="5 6" key="1">
    <citation type="submission" date="2018-08" db="EMBL/GenBank/DDBJ databases">
        <title>A genome reference for cultivated species of the human gut microbiota.</title>
        <authorList>
            <person name="Zou Y."/>
            <person name="Xue W."/>
            <person name="Luo G."/>
        </authorList>
    </citation>
    <scope>NUCLEOTIDE SEQUENCE [LARGE SCALE GENOMIC DNA]</scope>
    <source>
        <strain evidence="5 6">AF14-6AC</strain>
    </source>
</reference>
<gene>
    <name evidence="5" type="primary">hydF</name>
    <name evidence="5" type="ORF">DWW24_18005</name>
    <name evidence="4" type="ORF">L0P03_17555</name>
</gene>
<comment type="caution">
    <text evidence="5">The sequence shown here is derived from an EMBL/GenBank/DDBJ whole genome shotgun (WGS) entry which is preliminary data.</text>
</comment>
<dbReference type="GeneID" id="61274130"/>
<protein>
    <submittedName>
        <fullName evidence="5">[FeFe] hydrogenase H-cluster maturation GTPase HydF</fullName>
    </submittedName>
</protein>
<dbReference type="Pfam" id="PF18133">
    <property type="entry name" value="HydF_tetramer"/>
    <property type="match status" value="1"/>
</dbReference>
<dbReference type="SMART" id="SM00173">
    <property type="entry name" value="RAS"/>
    <property type="match status" value="1"/>
</dbReference>
<dbReference type="InterPro" id="IPR005225">
    <property type="entry name" value="Small_GTP-bd"/>
</dbReference>
<feature type="domain" description="Hydrogen maturase F dimerization" evidence="2">
    <location>
        <begin position="170"/>
        <end position="268"/>
    </location>
</feature>
<evidence type="ECO:0000313" key="6">
    <source>
        <dbReference type="Proteomes" id="UP000283426"/>
    </source>
</evidence>
<dbReference type="Gene3D" id="3.40.50.11420">
    <property type="match status" value="1"/>
</dbReference>
<dbReference type="CDD" id="cd00880">
    <property type="entry name" value="Era_like"/>
    <property type="match status" value="1"/>
</dbReference>
<dbReference type="GO" id="GO:0002098">
    <property type="term" value="P:tRNA wobble uridine modification"/>
    <property type="evidence" value="ECO:0007669"/>
    <property type="project" value="TreeGrafter"/>
</dbReference>
<feature type="domain" description="G" evidence="1">
    <location>
        <begin position="6"/>
        <end position="119"/>
    </location>
</feature>
<name>A0A3D1UKQ3_9BACT</name>
<dbReference type="EMBL" id="QRYW01000048">
    <property type="protein sequence ID" value="RGV19590.1"/>
    <property type="molecule type" value="Genomic_DNA"/>
</dbReference>
<dbReference type="OMA" id="PQDIQAP"/>
<dbReference type="EMBL" id="JAKNDN010000040">
    <property type="protein sequence ID" value="MCG4961630.1"/>
    <property type="molecule type" value="Genomic_DNA"/>
</dbReference>
<dbReference type="NCBIfam" id="TIGR00231">
    <property type="entry name" value="small_GTP"/>
    <property type="match status" value="1"/>
</dbReference>
<dbReference type="InterPro" id="IPR027417">
    <property type="entry name" value="P-loop_NTPase"/>
</dbReference>
<dbReference type="Proteomes" id="UP001199750">
    <property type="component" value="Unassembled WGS sequence"/>
</dbReference>
<evidence type="ECO:0000259" key="3">
    <source>
        <dbReference type="Pfam" id="PF18133"/>
    </source>
</evidence>
<dbReference type="GO" id="GO:0030488">
    <property type="term" value="P:tRNA methylation"/>
    <property type="evidence" value="ECO:0007669"/>
    <property type="project" value="TreeGrafter"/>
</dbReference>
<dbReference type="NCBIfam" id="TIGR03918">
    <property type="entry name" value="GTP_HydF"/>
    <property type="match status" value="1"/>
</dbReference>
<dbReference type="InterPro" id="IPR023873">
    <property type="entry name" value="FeFe-hyd_GTPase_HydF"/>
</dbReference>
<sequence length="399" mass="44605">MDKFHLVITGRRNTGKSSIVNTILQQDKAVVSPIAGTTTDPVKKSYEIPGVASVVLIDTAGTDDEGELGELRVKKTFETIRQADAALLVITGNRFGHFEEILTEEFQKLKLPFLIVHNKSDLEPLQEQLREKLLQKYGTPVIGFSTCQAKREMLIQKIGTLVNRQNSSSLLGDLVCPGQVVMLVTPIDSEAPTGRMILPQVQMLREILDRHGIGIVVQPEEITTYFQRNSLRPDLVITDSQVFGKIAPWIPQDIPFTSFSIILAHHKGNFDRYLAGTSRIPELKDGDRILLLESCSHHVSCEDIGRVKIPALLRKYTGKQLEFDHIAGLDRIERPITDYALIIQCGGCMITATQLRHRLQPAIDARIPVSNYGMTIAWLQGIFDRATQVFTCYRPNPSV</sequence>
<dbReference type="Proteomes" id="UP000283426">
    <property type="component" value="Unassembled WGS sequence"/>
</dbReference>
<dbReference type="PANTHER" id="PTHR42714">
    <property type="entry name" value="TRNA MODIFICATION GTPASE GTPBP3"/>
    <property type="match status" value="1"/>
</dbReference>
<dbReference type="Pfam" id="PF01926">
    <property type="entry name" value="MMR_HSR1"/>
    <property type="match status" value="1"/>
</dbReference>
<accession>A0A3D1UKQ3</accession>
<dbReference type="PANTHER" id="PTHR42714:SF6">
    <property type="entry name" value="TRANSLATION INITIATION FACTOR IF-2"/>
    <property type="match status" value="1"/>
</dbReference>
<dbReference type="RefSeq" id="WP_013611185.1">
    <property type="nucleotide sequence ID" value="NZ_JABWDG010000040.1"/>
</dbReference>
<evidence type="ECO:0000313" key="5">
    <source>
        <dbReference type="EMBL" id="RGV19590.1"/>
    </source>
</evidence>
<organism evidence="5 6">
    <name type="scientific">Odoribacter splanchnicus</name>
    <dbReference type="NCBI Taxonomy" id="28118"/>
    <lineage>
        <taxon>Bacteria</taxon>
        <taxon>Pseudomonadati</taxon>
        <taxon>Bacteroidota</taxon>
        <taxon>Bacteroidia</taxon>
        <taxon>Bacteroidales</taxon>
        <taxon>Odoribacteraceae</taxon>
        <taxon>Odoribacter</taxon>
    </lineage>
</organism>
<proteinExistence type="predicted"/>
<dbReference type="GO" id="GO:0005737">
    <property type="term" value="C:cytoplasm"/>
    <property type="evidence" value="ECO:0007669"/>
    <property type="project" value="TreeGrafter"/>
</dbReference>
<dbReference type="InterPro" id="IPR040644">
    <property type="entry name" value="HydF_tetramer"/>
</dbReference>
<dbReference type="InterPro" id="IPR006073">
    <property type="entry name" value="GTP-bd"/>
</dbReference>
<dbReference type="AlphaFoldDB" id="A0A3D1UKQ3"/>
<evidence type="ECO:0000313" key="4">
    <source>
        <dbReference type="EMBL" id="MCG4961630.1"/>
    </source>
</evidence>
<feature type="domain" description="Hydrogen maturase F tetramerization" evidence="3">
    <location>
        <begin position="273"/>
        <end position="388"/>
    </location>
</feature>
<reference evidence="4" key="2">
    <citation type="submission" date="2022-01" db="EMBL/GenBank/DDBJ databases">
        <title>Collection of gut derived symbiotic bacterial strains cultured from healthy donors.</title>
        <authorList>
            <person name="Lin H."/>
            <person name="Kohout C."/>
            <person name="Waligurski E."/>
            <person name="Pamer E.G."/>
        </authorList>
    </citation>
    <scope>NUCLEOTIDE SEQUENCE</scope>
    <source>
        <strain evidence="4">DFI.1.149</strain>
    </source>
</reference>
<dbReference type="Gene3D" id="3.40.50.300">
    <property type="entry name" value="P-loop containing nucleotide triphosphate hydrolases"/>
    <property type="match status" value="1"/>
</dbReference>